<keyword evidence="1" id="KW-0812">Transmembrane</keyword>
<reference evidence="2 3" key="1">
    <citation type="journal article" date="2019" name="Int. J. Syst. Evol. Microbiol.">
        <title>The Global Catalogue of Microorganisms (GCM) 10K type strain sequencing project: providing services to taxonomists for standard genome sequencing and annotation.</title>
        <authorList>
            <consortium name="The Broad Institute Genomics Platform"/>
            <consortium name="The Broad Institute Genome Sequencing Center for Infectious Disease"/>
            <person name="Wu L."/>
            <person name="Ma J."/>
        </authorList>
    </citation>
    <scope>NUCLEOTIDE SEQUENCE [LARGE SCALE GENOMIC DNA]</scope>
    <source>
        <strain evidence="2 3">CGMCC 1.15824</strain>
    </source>
</reference>
<keyword evidence="3" id="KW-1185">Reference proteome</keyword>
<accession>A0ABD5QK66</accession>
<dbReference type="EMBL" id="JBHSJG010000056">
    <property type="protein sequence ID" value="MFC4989985.1"/>
    <property type="molecule type" value="Genomic_DNA"/>
</dbReference>
<keyword evidence="1" id="KW-0472">Membrane</keyword>
<evidence type="ECO:0000313" key="3">
    <source>
        <dbReference type="Proteomes" id="UP001595925"/>
    </source>
</evidence>
<dbReference type="RefSeq" id="WP_114577971.1">
    <property type="nucleotide sequence ID" value="NZ_JAIVEF010000002.1"/>
</dbReference>
<evidence type="ECO:0000256" key="1">
    <source>
        <dbReference type="SAM" id="Phobius"/>
    </source>
</evidence>
<comment type="caution">
    <text evidence="2">The sequence shown here is derived from an EMBL/GenBank/DDBJ whole genome shotgun (WGS) entry which is preliminary data.</text>
</comment>
<sequence length="70" mass="7356">MSIPSLTRPSLSTAQRLVGLACALAFFGLAYRSLAPEYALGWPTIAGAVVVIAILLGKLDQLAAVVDAWR</sequence>
<gene>
    <name evidence="2" type="ORF">ACFPFO_19900</name>
</gene>
<proteinExistence type="predicted"/>
<feature type="transmembrane region" description="Helical" evidence="1">
    <location>
        <begin position="42"/>
        <end position="66"/>
    </location>
</feature>
<name>A0ABD5QK66_9EURY</name>
<evidence type="ECO:0000313" key="2">
    <source>
        <dbReference type="EMBL" id="MFC4989985.1"/>
    </source>
</evidence>
<dbReference type="AlphaFoldDB" id="A0ABD5QK66"/>
<protein>
    <submittedName>
        <fullName evidence="2">Uncharacterized protein</fullName>
    </submittedName>
</protein>
<organism evidence="2 3">
    <name type="scientific">Saliphagus infecundisoli</name>
    <dbReference type="NCBI Taxonomy" id="1849069"/>
    <lineage>
        <taxon>Archaea</taxon>
        <taxon>Methanobacteriati</taxon>
        <taxon>Methanobacteriota</taxon>
        <taxon>Stenosarchaea group</taxon>
        <taxon>Halobacteria</taxon>
        <taxon>Halobacteriales</taxon>
        <taxon>Natrialbaceae</taxon>
        <taxon>Saliphagus</taxon>
    </lineage>
</organism>
<keyword evidence="1" id="KW-1133">Transmembrane helix</keyword>
<dbReference type="Proteomes" id="UP001595925">
    <property type="component" value="Unassembled WGS sequence"/>
</dbReference>